<dbReference type="AlphaFoldDB" id="A0A3A1R7H6"/>
<proteinExistence type="predicted"/>
<keyword evidence="2" id="KW-1185">Reference proteome</keyword>
<organism evidence="1 2">
    <name type="scientific">Bacillus salacetis</name>
    <dbReference type="NCBI Taxonomy" id="2315464"/>
    <lineage>
        <taxon>Bacteria</taxon>
        <taxon>Bacillati</taxon>
        <taxon>Bacillota</taxon>
        <taxon>Bacilli</taxon>
        <taxon>Bacillales</taxon>
        <taxon>Bacillaceae</taxon>
        <taxon>Bacillus</taxon>
    </lineage>
</organism>
<accession>A0A3A1R7H6</accession>
<comment type="caution">
    <text evidence="1">The sequence shown here is derived from an EMBL/GenBank/DDBJ whole genome shotgun (WGS) entry which is preliminary data.</text>
</comment>
<dbReference type="EMBL" id="QXIR01000004">
    <property type="protein sequence ID" value="RIW37283.1"/>
    <property type="molecule type" value="Genomic_DNA"/>
</dbReference>
<reference evidence="1 2" key="1">
    <citation type="submission" date="2018-09" db="EMBL/GenBank/DDBJ databases">
        <title>Bacillus saliacetes sp. nov., isolated from Thai shrimp paste (Ka-pi).</title>
        <authorList>
            <person name="Daroonpunt R."/>
            <person name="Tanasupawat S."/>
            <person name="Yiamsombut S."/>
        </authorList>
    </citation>
    <scope>NUCLEOTIDE SEQUENCE [LARGE SCALE GENOMIC DNA]</scope>
    <source>
        <strain evidence="1 2">SKP7-4</strain>
    </source>
</reference>
<evidence type="ECO:0000313" key="2">
    <source>
        <dbReference type="Proteomes" id="UP000265801"/>
    </source>
</evidence>
<gene>
    <name evidence="1" type="ORF">D3H55_04385</name>
</gene>
<evidence type="ECO:0000313" key="1">
    <source>
        <dbReference type="EMBL" id="RIW37283.1"/>
    </source>
</evidence>
<protein>
    <submittedName>
        <fullName evidence="1">Uncharacterized protein</fullName>
    </submittedName>
</protein>
<name>A0A3A1R7H6_9BACI</name>
<sequence length="83" mass="9736">MPDFSLVFEKERTALFFPAHQGIWENSPGFYLKFILKAIKSFRKEPITKRQLIKSCLFVKQGLQTACTYIIIIKKSQKRVVKI</sequence>
<dbReference type="Proteomes" id="UP000265801">
    <property type="component" value="Unassembled WGS sequence"/>
</dbReference>